<dbReference type="InterPro" id="IPR036820">
    <property type="entry name" value="Archease_dom_sf"/>
</dbReference>
<comment type="similarity">
    <text evidence="1">Belongs to the archease family.</text>
</comment>
<dbReference type="InterPro" id="IPR002804">
    <property type="entry name" value="Archease"/>
</dbReference>
<dbReference type="PANTHER" id="PTHR12682">
    <property type="entry name" value="ARCHEASE"/>
    <property type="match status" value="1"/>
</dbReference>
<evidence type="ECO:0000313" key="6">
    <source>
        <dbReference type="EMBL" id="OGL82152.1"/>
    </source>
</evidence>
<evidence type="ECO:0000256" key="2">
    <source>
        <dbReference type="ARBA" id="ARBA00022694"/>
    </source>
</evidence>
<evidence type="ECO:0000259" key="5">
    <source>
        <dbReference type="Pfam" id="PF01951"/>
    </source>
</evidence>
<organism evidence="6 7">
    <name type="scientific">Candidatus Uhrbacteria bacterium RIFCSPLOWO2_01_FULL_47_25</name>
    <dbReference type="NCBI Taxonomy" id="1802402"/>
    <lineage>
        <taxon>Bacteria</taxon>
        <taxon>Candidatus Uhriibacteriota</taxon>
    </lineage>
</organism>
<evidence type="ECO:0000256" key="3">
    <source>
        <dbReference type="ARBA" id="ARBA00022723"/>
    </source>
</evidence>
<keyword evidence="4" id="KW-0106">Calcium</keyword>
<evidence type="ECO:0000313" key="7">
    <source>
        <dbReference type="Proteomes" id="UP000176846"/>
    </source>
</evidence>
<accession>A0A1F7UV37</accession>
<comment type="caution">
    <text evidence="6">The sequence shown here is derived from an EMBL/GenBank/DDBJ whole genome shotgun (WGS) entry which is preliminary data.</text>
</comment>
<keyword evidence="3" id="KW-0479">Metal-binding</keyword>
<feature type="domain" description="Archease" evidence="5">
    <location>
        <begin position="4"/>
        <end position="135"/>
    </location>
</feature>
<dbReference type="InterPro" id="IPR023572">
    <property type="entry name" value="Archease_dom"/>
</dbReference>
<reference evidence="6 7" key="1">
    <citation type="journal article" date="2016" name="Nat. Commun.">
        <title>Thousands of microbial genomes shed light on interconnected biogeochemical processes in an aquifer system.</title>
        <authorList>
            <person name="Anantharaman K."/>
            <person name="Brown C.T."/>
            <person name="Hug L.A."/>
            <person name="Sharon I."/>
            <person name="Castelle C.J."/>
            <person name="Probst A.J."/>
            <person name="Thomas B.C."/>
            <person name="Singh A."/>
            <person name="Wilkins M.J."/>
            <person name="Karaoz U."/>
            <person name="Brodie E.L."/>
            <person name="Williams K.H."/>
            <person name="Hubbard S.S."/>
            <person name="Banfield J.F."/>
        </authorList>
    </citation>
    <scope>NUCLEOTIDE SEQUENCE [LARGE SCALE GENOMIC DNA]</scope>
</reference>
<dbReference type="AlphaFoldDB" id="A0A1F7UV37"/>
<sequence>MPHQILPHTADVRLLVENETVEGLFIEALQGMTEIMKPIEEINARPASRRISLKAADSTALLVDFLNEVLSMTEINHETYTDIVWQHFSERRLTVKLIGRSVAGFAKNIKAATYHEADIRKNPKGNFETVIIFDI</sequence>
<dbReference type="GO" id="GO:0008033">
    <property type="term" value="P:tRNA processing"/>
    <property type="evidence" value="ECO:0007669"/>
    <property type="project" value="UniProtKB-KW"/>
</dbReference>
<dbReference type="Gene3D" id="3.55.10.10">
    <property type="entry name" value="Archease domain"/>
    <property type="match status" value="1"/>
</dbReference>
<dbReference type="SUPFAM" id="SSF69819">
    <property type="entry name" value="MTH1598-like"/>
    <property type="match status" value="1"/>
</dbReference>
<dbReference type="PANTHER" id="PTHR12682:SF11">
    <property type="entry name" value="PROTEIN ARCHEASE"/>
    <property type="match status" value="1"/>
</dbReference>
<dbReference type="EMBL" id="MGEK01000023">
    <property type="protein sequence ID" value="OGL82152.1"/>
    <property type="molecule type" value="Genomic_DNA"/>
</dbReference>
<dbReference type="Proteomes" id="UP000176846">
    <property type="component" value="Unassembled WGS sequence"/>
</dbReference>
<dbReference type="Pfam" id="PF01951">
    <property type="entry name" value="Archease"/>
    <property type="match status" value="1"/>
</dbReference>
<keyword evidence="2" id="KW-0819">tRNA processing</keyword>
<name>A0A1F7UV37_9BACT</name>
<protein>
    <recommendedName>
        <fullName evidence="5">Archease domain-containing protein</fullName>
    </recommendedName>
</protein>
<gene>
    <name evidence="6" type="ORF">A2936_01145</name>
</gene>
<evidence type="ECO:0000256" key="4">
    <source>
        <dbReference type="ARBA" id="ARBA00022837"/>
    </source>
</evidence>
<dbReference type="GO" id="GO:0046872">
    <property type="term" value="F:metal ion binding"/>
    <property type="evidence" value="ECO:0007669"/>
    <property type="project" value="UniProtKB-KW"/>
</dbReference>
<proteinExistence type="inferred from homology"/>
<evidence type="ECO:0000256" key="1">
    <source>
        <dbReference type="ARBA" id="ARBA00007963"/>
    </source>
</evidence>